<dbReference type="PROSITE" id="PS01129">
    <property type="entry name" value="PSI_RLU"/>
    <property type="match status" value="1"/>
</dbReference>
<evidence type="ECO:0000256" key="3">
    <source>
        <dbReference type="PIRSR" id="PIRSR606225-1"/>
    </source>
</evidence>
<dbReference type="CDD" id="cd02869">
    <property type="entry name" value="PseudoU_synth_RluA_like"/>
    <property type="match status" value="1"/>
</dbReference>
<dbReference type="PANTHER" id="PTHR21600:SF44">
    <property type="entry name" value="RIBOSOMAL LARGE SUBUNIT PSEUDOURIDINE SYNTHASE D"/>
    <property type="match status" value="1"/>
</dbReference>
<dbReference type="SUPFAM" id="SSF55120">
    <property type="entry name" value="Pseudouridine synthase"/>
    <property type="match status" value="1"/>
</dbReference>
<dbReference type="PANTHER" id="PTHR21600">
    <property type="entry name" value="MITOCHONDRIAL RNA PSEUDOURIDINE SYNTHASE"/>
    <property type="match status" value="1"/>
</dbReference>
<dbReference type="OrthoDB" id="128480at2"/>
<feature type="domain" description="RNA-binding S4" evidence="6">
    <location>
        <begin position="25"/>
        <end position="87"/>
    </location>
</feature>
<dbReference type="Proteomes" id="UP000184603">
    <property type="component" value="Unassembled WGS sequence"/>
</dbReference>
<evidence type="ECO:0000313" key="7">
    <source>
        <dbReference type="EMBL" id="SHO51306.1"/>
    </source>
</evidence>
<name>A0A1M7YFE2_9BACT</name>
<dbReference type="InterPro" id="IPR020103">
    <property type="entry name" value="PsdUridine_synth_cat_dom_sf"/>
</dbReference>
<comment type="catalytic activity">
    <reaction evidence="5">
        <text>a uridine in RNA = a pseudouridine in RNA</text>
        <dbReference type="Rhea" id="RHEA:48348"/>
        <dbReference type="Rhea" id="RHEA-COMP:12068"/>
        <dbReference type="Rhea" id="RHEA-COMP:12069"/>
        <dbReference type="ChEBI" id="CHEBI:65314"/>
        <dbReference type="ChEBI" id="CHEBI:65315"/>
    </reaction>
</comment>
<evidence type="ECO:0000256" key="1">
    <source>
        <dbReference type="ARBA" id="ARBA00010876"/>
    </source>
</evidence>
<keyword evidence="4" id="KW-0694">RNA-binding</keyword>
<evidence type="ECO:0000259" key="6">
    <source>
        <dbReference type="SMART" id="SM00363"/>
    </source>
</evidence>
<reference evidence="7 8" key="1">
    <citation type="submission" date="2016-12" db="EMBL/GenBank/DDBJ databases">
        <authorList>
            <person name="Song W.-J."/>
            <person name="Kurnit D.M."/>
        </authorList>
    </citation>
    <scope>NUCLEOTIDE SEQUENCE [LARGE SCALE GENOMIC DNA]</scope>
    <source>
        <strain evidence="7 8">DSM 18488</strain>
    </source>
</reference>
<proteinExistence type="inferred from homology"/>
<protein>
    <recommendedName>
        <fullName evidence="5">Pseudouridine synthase</fullName>
        <ecNumber evidence="5">5.4.99.-</ecNumber>
    </recommendedName>
</protein>
<dbReference type="AlphaFoldDB" id="A0A1M7YFE2"/>
<dbReference type="Gene3D" id="3.30.2350.10">
    <property type="entry name" value="Pseudouridine synthase"/>
    <property type="match status" value="1"/>
</dbReference>
<keyword evidence="2 5" id="KW-0413">Isomerase</keyword>
<dbReference type="RefSeq" id="WP_073615379.1">
    <property type="nucleotide sequence ID" value="NZ_FRFE01000024.1"/>
</dbReference>
<dbReference type="GO" id="GO:0000455">
    <property type="term" value="P:enzyme-directed rRNA pseudouridine synthesis"/>
    <property type="evidence" value="ECO:0007669"/>
    <property type="project" value="TreeGrafter"/>
</dbReference>
<evidence type="ECO:0000256" key="4">
    <source>
        <dbReference type="PROSITE-ProRule" id="PRU00182"/>
    </source>
</evidence>
<dbReference type="Gene3D" id="3.10.290.10">
    <property type="entry name" value="RNA-binding S4 domain"/>
    <property type="match status" value="1"/>
</dbReference>
<dbReference type="EC" id="5.4.99.-" evidence="5"/>
<keyword evidence="8" id="KW-1185">Reference proteome</keyword>
<dbReference type="InterPro" id="IPR006225">
    <property type="entry name" value="PsdUridine_synth_RluC/D"/>
</dbReference>
<dbReference type="SMART" id="SM00363">
    <property type="entry name" value="S4"/>
    <property type="match status" value="1"/>
</dbReference>
<dbReference type="InterPro" id="IPR036986">
    <property type="entry name" value="S4_RNA-bd_sf"/>
</dbReference>
<gene>
    <name evidence="7" type="ORF">SAMN02745220_03946</name>
</gene>
<dbReference type="InterPro" id="IPR006145">
    <property type="entry name" value="PsdUridine_synth_RsuA/RluA"/>
</dbReference>
<organism evidence="7 8">
    <name type="scientific">Desulfopila aestuarii DSM 18488</name>
    <dbReference type="NCBI Taxonomy" id="1121416"/>
    <lineage>
        <taxon>Bacteria</taxon>
        <taxon>Pseudomonadati</taxon>
        <taxon>Thermodesulfobacteriota</taxon>
        <taxon>Desulfobulbia</taxon>
        <taxon>Desulfobulbales</taxon>
        <taxon>Desulfocapsaceae</taxon>
        <taxon>Desulfopila</taxon>
    </lineage>
</organism>
<dbReference type="SUPFAM" id="SSF55174">
    <property type="entry name" value="Alpha-L RNA-binding motif"/>
    <property type="match status" value="1"/>
</dbReference>
<dbReference type="InterPro" id="IPR006224">
    <property type="entry name" value="PsdUridine_synth_RluA-like_CS"/>
</dbReference>
<evidence type="ECO:0000256" key="2">
    <source>
        <dbReference type="ARBA" id="ARBA00023235"/>
    </source>
</evidence>
<evidence type="ECO:0000256" key="5">
    <source>
        <dbReference type="RuleBase" id="RU362028"/>
    </source>
</evidence>
<feature type="active site" evidence="3">
    <location>
        <position position="143"/>
    </location>
</feature>
<dbReference type="PROSITE" id="PS50889">
    <property type="entry name" value="S4"/>
    <property type="match status" value="1"/>
</dbReference>
<comment type="function">
    <text evidence="5">Responsible for synthesis of pseudouridine from uracil.</text>
</comment>
<accession>A0A1M7YFE2</accession>
<dbReference type="CDD" id="cd00165">
    <property type="entry name" value="S4"/>
    <property type="match status" value="1"/>
</dbReference>
<comment type="similarity">
    <text evidence="1 5">Belongs to the pseudouridine synthase RluA family.</text>
</comment>
<evidence type="ECO:0000313" key="8">
    <source>
        <dbReference type="Proteomes" id="UP000184603"/>
    </source>
</evidence>
<dbReference type="InterPro" id="IPR002942">
    <property type="entry name" value="S4_RNA-bd"/>
</dbReference>
<dbReference type="GO" id="GO:0120159">
    <property type="term" value="F:rRNA pseudouridine synthase activity"/>
    <property type="evidence" value="ECO:0007669"/>
    <property type="project" value="UniProtKB-ARBA"/>
</dbReference>
<dbReference type="InterPro" id="IPR050188">
    <property type="entry name" value="RluA_PseudoU_synthase"/>
</dbReference>
<dbReference type="GO" id="GO:0003723">
    <property type="term" value="F:RNA binding"/>
    <property type="evidence" value="ECO:0007669"/>
    <property type="project" value="UniProtKB-KW"/>
</dbReference>
<sequence>MKTTRPKARPAGKIKNEKFTVDSDSPLLEYLIRILPQRSRSRLKAVLKERQVLVNGRPVTQFDHLLKKGQKLEVQWERSATPPPMLGLQIVFEDADIIVVNKPPGLLTVATDKEKRRTAFAILSSYVKTQDPENKIFIVHRIDRETSGLLLFARNEKIKRQIQETWEQTISKRTYVAVVEGEVSENEGTITSWLTESKALKVYSSQNPQHGQKSITHFQKLRTNSSYTLLQLNLETGRKHQIRVHLQDLGHPVVGDTKYGSGEKPINRLALHAQVLAFTHPKTGELCSFETPVPPVFMKLFA</sequence>
<dbReference type="Pfam" id="PF00849">
    <property type="entry name" value="PseudoU_synth_2"/>
    <property type="match status" value="1"/>
</dbReference>
<dbReference type="NCBIfam" id="TIGR00005">
    <property type="entry name" value="rluA_subfam"/>
    <property type="match status" value="1"/>
</dbReference>
<dbReference type="EMBL" id="FRFE01000024">
    <property type="protein sequence ID" value="SHO51306.1"/>
    <property type="molecule type" value="Genomic_DNA"/>
</dbReference>
<dbReference type="STRING" id="1121416.SAMN02745220_03946"/>